<dbReference type="Proteomes" id="UP000075391">
    <property type="component" value="Unassembled WGS sequence"/>
</dbReference>
<name>A0A150WDA6_BDEBC</name>
<proteinExistence type="predicted"/>
<accession>A0A150WDA6</accession>
<evidence type="ECO:0000313" key="3">
    <source>
        <dbReference type="Proteomes" id="UP000075391"/>
    </source>
</evidence>
<protein>
    <submittedName>
        <fullName evidence="2">Iron-regulated protein</fullName>
    </submittedName>
</protein>
<dbReference type="EMBL" id="LUKF01000018">
    <property type="protein sequence ID" value="KYG60943.1"/>
    <property type="molecule type" value="Genomic_DNA"/>
</dbReference>
<organism evidence="2 3">
    <name type="scientific">Bdellovibrio bacteriovorus</name>
    <dbReference type="NCBI Taxonomy" id="959"/>
    <lineage>
        <taxon>Bacteria</taxon>
        <taxon>Pseudomonadati</taxon>
        <taxon>Bdellovibrionota</taxon>
        <taxon>Bdellovibrionia</taxon>
        <taxon>Bdellovibrionales</taxon>
        <taxon>Pseudobdellovibrionaceae</taxon>
        <taxon>Bdellovibrio</taxon>
    </lineage>
</organism>
<dbReference type="Pfam" id="PF04187">
    <property type="entry name" value="Cofac_haem_bdg"/>
    <property type="match status" value="1"/>
</dbReference>
<reference evidence="2 3" key="1">
    <citation type="submission" date="2016-03" db="EMBL/GenBank/DDBJ databases">
        <authorList>
            <person name="Ploux O."/>
        </authorList>
    </citation>
    <scope>NUCLEOTIDE SEQUENCE [LARGE SCALE GENOMIC DNA]</scope>
    <source>
        <strain evidence="2 3">BER2</strain>
    </source>
</reference>
<dbReference type="AlphaFoldDB" id="A0A150WDA6"/>
<feature type="domain" description="Haem-binding uptake Tiki superfamily ChaN" evidence="1">
    <location>
        <begin position="75"/>
        <end position="272"/>
    </location>
</feature>
<evidence type="ECO:0000259" key="1">
    <source>
        <dbReference type="Pfam" id="PF04187"/>
    </source>
</evidence>
<sequence>MTIPFQRGSRYQKKKETSTGKFTSIDDLRGVFMKTWSLFLISILMSACAHAQSEGILRGSDHVPVTLQESVASVTPGSIVVIGENHGFVQHRDQQVQVMQALRAQGLKVSVGLEFFTYTQQNFVDSYRAGTLSEPEFLKAIQWGSPSYDYYRAQALFPNLAEGALTLALNAPRSVTSAAAKKGLEGLSADEKSLLPPNFALGRDSYKRRFLSMMPHLPTPEAGERYFAAQSIWDDTMAWRAADFIKSHPDQVLVIVVGEFHVQYGGGLPDRLRVRLPNTPIVTFSQINTLGMEEDEIAVEIQPSIQDGARADYLWLAPAQSLGL</sequence>
<evidence type="ECO:0000313" key="2">
    <source>
        <dbReference type="EMBL" id="KYG60943.1"/>
    </source>
</evidence>
<gene>
    <name evidence="2" type="ORF">AZI85_10700</name>
</gene>
<dbReference type="SUPFAM" id="SSF159501">
    <property type="entry name" value="EreA/ChaN-like"/>
    <property type="match status" value="1"/>
</dbReference>
<dbReference type="OrthoDB" id="9795827at2"/>
<dbReference type="CDD" id="cd14727">
    <property type="entry name" value="ChanN-like"/>
    <property type="match status" value="1"/>
</dbReference>
<dbReference type="InterPro" id="IPR007314">
    <property type="entry name" value="Cofac_haem-bd_dom"/>
</dbReference>
<dbReference type="Gene3D" id="3.40.50.11550">
    <property type="match status" value="1"/>
</dbReference>
<comment type="caution">
    <text evidence="2">The sequence shown here is derived from an EMBL/GenBank/DDBJ whole genome shotgun (WGS) entry which is preliminary data.</text>
</comment>